<dbReference type="InterPro" id="IPR004360">
    <property type="entry name" value="Glyas_Fos-R_dOase_dom"/>
</dbReference>
<dbReference type="AlphaFoldDB" id="A0A8J6PZ50"/>
<sequence>MVPAPKIKGLYHYSFPCRDGEETRKFYEDLLGLPLVNCMTADKVPSTGEEKPYAHFFFEMGDGSYMAFFDLGENEMPLPSPNTPSWVMHFAMEVESVEKVLQMKERLIAAGVTTTDVIDHEFINSIYFFDPNGLRLEITARTEEPGYIEKAKSEAHAAMTAWTEKKAKMVAAKKGRAA</sequence>
<evidence type="ECO:0000313" key="3">
    <source>
        <dbReference type="Proteomes" id="UP000643405"/>
    </source>
</evidence>
<dbReference type="PANTHER" id="PTHR21366:SF30">
    <property type="entry name" value="BLL2330 PROTEIN"/>
    <property type="match status" value="1"/>
</dbReference>
<dbReference type="PANTHER" id="PTHR21366">
    <property type="entry name" value="GLYOXALASE FAMILY PROTEIN"/>
    <property type="match status" value="1"/>
</dbReference>
<organism evidence="2 3">
    <name type="scientific">Oryzicola mucosus</name>
    <dbReference type="NCBI Taxonomy" id="2767425"/>
    <lineage>
        <taxon>Bacteria</taxon>
        <taxon>Pseudomonadati</taxon>
        <taxon>Pseudomonadota</taxon>
        <taxon>Alphaproteobacteria</taxon>
        <taxon>Hyphomicrobiales</taxon>
        <taxon>Phyllobacteriaceae</taxon>
        <taxon>Oryzicola</taxon>
    </lineage>
</organism>
<dbReference type="InterPro" id="IPR050383">
    <property type="entry name" value="GlyoxalaseI/FosfomycinResist"/>
</dbReference>
<keyword evidence="3" id="KW-1185">Reference proteome</keyword>
<dbReference type="InterPro" id="IPR029068">
    <property type="entry name" value="Glyas_Bleomycin-R_OHBP_Dase"/>
</dbReference>
<dbReference type="CDD" id="cd06587">
    <property type="entry name" value="VOC"/>
    <property type="match status" value="1"/>
</dbReference>
<dbReference type="Proteomes" id="UP000643405">
    <property type="component" value="Unassembled WGS sequence"/>
</dbReference>
<evidence type="ECO:0000313" key="2">
    <source>
        <dbReference type="EMBL" id="MBD0417017.1"/>
    </source>
</evidence>
<reference evidence="2" key="1">
    <citation type="submission" date="2020-09" db="EMBL/GenBank/DDBJ databases">
        <title>Genome seq and assembly of Tianweitania sp.</title>
        <authorList>
            <person name="Chhetri G."/>
        </authorList>
    </citation>
    <scope>NUCLEOTIDE SEQUENCE</scope>
    <source>
        <strain evidence="2">Rool2</strain>
    </source>
</reference>
<gene>
    <name evidence="2" type="ORF">ICI42_20400</name>
</gene>
<comment type="caution">
    <text evidence="2">The sequence shown here is derived from an EMBL/GenBank/DDBJ whole genome shotgun (WGS) entry which is preliminary data.</text>
</comment>
<dbReference type="RefSeq" id="WP_188166447.1">
    <property type="nucleotide sequence ID" value="NZ_JACVVX010000008.1"/>
</dbReference>
<dbReference type="Gene3D" id="3.10.180.10">
    <property type="entry name" value="2,3-Dihydroxybiphenyl 1,2-Dioxygenase, domain 1"/>
    <property type="match status" value="1"/>
</dbReference>
<dbReference type="EMBL" id="JACVVX010000008">
    <property type="protein sequence ID" value="MBD0417017.1"/>
    <property type="molecule type" value="Genomic_DNA"/>
</dbReference>
<proteinExistence type="predicted"/>
<dbReference type="PROSITE" id="PS51819">
    <property type="entry name" value="VOC"/>
    <property type="match status" value="1"/>
</dbReference>
<protein>
    <submittedName>
        <fullName evidence="2">VOC family protein</fullName>
    </submittedName>
</protein>
<feature type="domain" description="VOC" evidence="1">
    <location>
        <begin position="9"/>
        <end position="141"/>
    </location>
</feature>
<dbReference type="InterPro" id="IPR037523">
    <property type="entry name" value="VOC_core"/>
</dbReference>
<name>A0A8J6PZ50_9HYPH</name>
<accession>A0A8J6PZ50</accession>
<evidence type="ECO:0000259" key="1">
    <source>
        <dbReference type="PROSITE" id="PS51819"/>
    </source>
</evidence>
<dbReference type="Pfam" id="PF00903">
    <property type="entry name" value="Glyoxalase"/>
    <property type="match status" value="1"/>
</dbReference>
<dbReference type="SUPFAM" id="SSF54593">
    <property type="entry name" value="Glyoxalase/Bleomycin resistance protein/Dihydroxybiphenyl dioxygenase"/>
    <property type="match status" value="1"/>
</dbReference>